<dbReference type="EMBL" id="ANJA01000572">
    <property type="protein sequence ID" value="ETO83048.1"/>
    <property type="molecule type" value="Genomic_DNA"/>
</dbReference>
<dbReference type="Pfam" id="PF08386">
    <property type="entry name" value="Abhydrolase_4"/>
    <property type="match status" value="1"/>
</dbReference>
<dbReference type="PANTHER" id="PTHR43039">
    <property type="entry name" value="ESTERASE-RELATED"/>
    <property type="match status" value="1"/>
</dbReference>
<dbReference type="InterPro" id="IPR029058">
    <property type="entry name" value="AB_hydrolase_fold"/>
</dbReference>
<feature type="domain" description="Peptidase S33 tripeptidyl aminopeptidase-like C-terminal" evidence="2">
    <location>
        <begin position="450"/>
        <end position="504"/>
    </location>
</feature>
<accession>A0A081AVY7</accession>
<dbReference type="OrthoDB" id="425534at2759"/>
<protein>
    <recommendedName>
        <fullName evidence="2">Peptidase S33 tripeptidyl aminopeptidase-like C-terminal domain-containing protein</fullName>
    </recommendedName>
</protein>
<reference evidence="3 4" key="1">
    <citation type="submission" date="2013-11" db="EMBL/GenBank/DDBJ databases">
        <title>The Genome Sequence of Phytophthora parasitica P1976.</title>
        <authorList>
            <consortium name="The Broad Institute Genomics Platform"/>
            <person name="Russ C."/>
            <person name="Tyler B."/>
            <person name="Panabieres F."/>
            <person name="Shan W."/>
            <person name="Tripathy S."/>
            <person name="Grunwald N."/>
            <person name="Machado M."/>
            <person name="Johnson C.S."/>
            <person name="Walker B."/>
            <person name="Young S."/>
            <person name="Zeng Q."/>
            <person name="Gargeya S."/>
            <person name="Fitzgerald M."/>
            <person name="Haas B."/>
            <person name="Abouelleil A."/>
            <person name="Allen A.W."/>
            <person name="Alvarado L."/>
            <person name="Arachchi H.M."/>
            <person name="Berlin A.M."/>
            <person name="Chapman S.B."/>
            <person name="Gainer-Dewar J."/>
            <person name="Goldberg J."/>
            <person name="Griggs A."/>
            <person name="Gujja S."/>
            <person name="Hansen M."/>
            <person name="Howarth C."/>
            <person name="Imamovic A."/>
            <person name="Ireland A."/>
            <person name="Larimer J."/>
            <person name="McCowan C."/>
            <person name="Murphy C."/>
            <person name="Pearson M."/>
            <person name="Poon T.W."/>
            <person name="Priest M."/>
            <person name="Roberts A."/>
            <person name="Saif S."/>
            <person name="Shea T."/>
            <person name="Sisk P."/>
            <person name="Sykes S."/>
            <person name="Wortman J."/>
            <person name="Nusbaum C."/>
            <person name="Birren B."/>
        </authorList>
    </citation>
    <scope>NUCLEOTIDE SEQUENCE [LARGE SCALE GENOMIC DNA]</scope>
    <source>
        <strain evidence="3 4">P1976</strain>
    </source>
</reference>
<name>A0A081AVY7_PHYNI</name>
<gene>
    <name evidence="3" type="ORF">F444_02878</name>
</gene>
<comment type="caution">
    <text evidence="3">The sequence shown here is derived from an EMBL/GenBank/DDBJ whole genome shotgun (WGS) entry which is preliminary data.</text>
</comment>
<comment type="similarity">
    <text evidence="1">Belongs to the AB hydrolase superfamily.</text>
</comment>
<dbReference type="Gene3D" id="3.40.50.1820">
    <property type="entry name" value="alpha/beta hydrolase"/>
    <property type="match status" value="2"/>
</dbReference>
<dbReference type="Proteomes" id="UP000028582">
    <property type="component" value="Unassembled WGS sequence"/>
</dbReference>
<proteinExistence type="inferred from homology"/>
<evidence type="ECO:0000313" key="4">
    <source>
        <dbReference type="Proteomes" id="UP000028582"/>
    </source>
</evidence>
<organism evidence="3 4">
    <name type="scientific">Phytophthora nicotianae P1976</name>
    <dbReference type="NCBI Taxonomy" id="1317066"/>
    <lineage>
        <taxon>Eukaryota</taxon>
        <taxon>Sar</taxon>
        <taxon>Stramenopiles</taxon>
        <taxon>Oomycota</taxon>
        <taxon>Peronosporomycetes</taxon>
        <taxon>Peronosporales</taxon>
        <taxon>Peronosporaceae</taxon>
        <taxon>Phytophthora</taxon>
    </lineage>
</organism>
<dbReference type="InterPro" id="IPR013595">
    <property type="entry name" value="Pept_S33_TAP-like_C"/>
</dbReference>
<evidence type="ECO:0000256" key="1">
    <source>
        <dbReference type="ARBA" id="ARBA00008645"/>
    </source>
</evidence>
<sequence>MRLYSILTTFTIGILRHSSAISNGSLNHSLNGWYSCYEFTFSNAGDSSGQGGDAECAIYTAPLCYPGICKLSAFAEPTVDIFVKRIPATAGDTKTANNVWLLQGGPGYPSTALEADMVELHTQLEGTVNVYTMDHRGTGRSTLFDCVAAQITTTGSKLGRDIDPAEVPSCAKDLRMKYGDLASFSTTSAATDISTYISKFSNGASSIVYGVSYGTVVVERLMHLNPPSVVGYVLDSIATSSGAPGNKFMYYSTWDTDFGEVGEHFMELCAQDKTCNEHFQSTNLSATLQNVMATLDNDLSSPCATLLSNSTDTSPSVALRSLLGTFLKDEARTFIPPLVYRLNRCDANDVDVLSPFLVGISTLSSSSSQEDAFQSTLLYYLIIFSEMWEMPTPSTSEMELRFTNGGIADGIYPYTSLYCAFSKEKSPACDELNLGLYKGEGIVYERDQYWNKSAAIPTQANVLLLSGKLDPETPSKYAEYLLDALDGSNKELVTFDYATHDIIQSTPFKGSDGSTLSCGMELLVSYVSNNGDLERLDRSCIDEMPDFNLTAPIDAVQGYFSTDEAYDGVYNARLSQGEDVS</sequence>
<dbReference type="AlphaFoldDB" id="A0A081AVY7"/>
<dbReference type="SUPFAM" id="SSF53474">
    <property type="entry name" value="alpha/beta-Hydrolases"/>
    <property type="match status" value="1"/>
</dbReference>
<evidence type="ECO:0000259" key="2">
    <source>
        <dbReference type="Pfam" id="PF08386"/>
    </source>
</evidence>
<evidence type="ECO:0000313" key="3">
    <source>
        <dbReference type="EMBL" id="ETO83048.1"/>
    </source>
</evidence>